<proteinExistence type="predicted"/>
<dbReference type="EMBL" id="VDCI01000011">
    <property type="protein sequence ID" value="TNJ34136.1"/>
    <property type="molecule type" value="Genomic_DNA"/>
</dbReference>
<organism evidence="2 3">
    <name type="scientific">Prosthecochloris vibrioformis</name>
    <name type="common">Chlorobium vibrioforme</name>
    <dbReference type="NCBI Taxonomy" id="1098"/>
    <lineage>
        <taxon>Bacteria</taxon>
        <taxon>Pseudomonadati</taxon>
        <taxon>Chlorobiota</taxon>
        <taxon>Chlorobiia</taxon>
        <taxon>Chlorobiales</taxon>
        <taxon>Chlorobiaceae</taxon>
        <taxon>Prosthecochloris</taxon>
    </lineage>
</organism>
<comment type="caution">
    <text evidence="2">The sequence shown here is derived from an EMBL/GenBank/DDBJ whole genome shotgun (WGS) entry which is preliminary data.</text>
</comment>
<evidence type="ECO:0000313" key="2">
    <source>
        <dbReference type="EMBL" id="TNJ34136.1"/>
    </source>
</evidence>
<name>A0A5C4RSG7_PROVB</name>
<accession>A0A5C4RSG7</accession>
<dbReference type="AlphaFoldDB" id="A0A5C4RSG7"/>
<dbReference type="Pfam" id="PF01850">
    <property type="entry name" value="PIN"/>
    <property type="match status" value="1"/>
</dbReference>
<dbReference type="InterPro" id="IPR029060">
    <property type="entry name" value="PIN-like_dom_sf"/>
</dbReference>
<dbReference type="Proteomes" id="UP000309544">
    <property type="component" value="Unassembled WGS sequence"/>
</dbReference>
<dbReference type="Gene3D" id="3.40.50.1010">
    <property type="entry name" value="5'-nuclease"/>
    <property type="match status" value="1"/>
</dbReference>
<keyword evidence="3" id="KW-1185">Reference proteome</keyword>
<dbReference type="SUPFAM" id="SSF88723">
    <property type="entry name" value="PIN domain-like"/>
    <property type="match status" value="1"/>
</dbReference>
<gene>
    <name evidence="2" type="ORF">FGF68_09855</name>
</gene>
<reference evidence="2 3" key="1">
    <citation type="submission" date="2019-05" db="EMBL/GenBank/DDBJ databases">
        <title>Draft Whole-Genome sequence of the green sulfur bacterium Prosthecochloris vibrioformis DSM 260.</title>
        <authorList>
            <person name="Meyer T.E."/>
            <person name="Kyndt J.A."/>
        </authorList>
    </citation>
    <scope>NUCLEOTIDE SEQUENCE [LARGE SCALE GENOMIC DNA]</scope>
    <source>
        <strain evidence="2 3">DSM 260</strain>
    </source>
</reference>
<feature type="domain" description="PIN" evidence="1">
    <location>
        <begin position="16"/>
        <end position="62"/>
    </location>
</feature>
<evidence type="ECO:0000259" key="1">
    <source>
        <dbReference type="Pfam" id="PF01850"/>
    </source>
</evidence>
<sequence>MAGIKGFFLAEGFLCIKPHDAETFDLAAQLRAKEGMKFIDALHYATAIRSGCTFFITNDLGIKSNHMLHIVSLSSLKA</sequence>
<evidence type="ECO:0000313" key="3">
    <source>
        <dbReference type="Proteomes" id="UP000309544"/>
    </source>
</evidence>
<dbReference type="InterPro" id="IPR002716">
    <property type="entry name" value="PIN_dom"/>
</dbReference>
<protein>
    <submittedName>
        <fullName evidence="2">Type II toxin-antitoxin system VapC family toxin</fullName>
    </submittedName>
</protein>